<protein>
    <submittedName>
        <fullName evidence="1">Methyltransferase domain-containing protein</fullName>
    </submittedName>
</protein>
<dbReference type="GO" id="GO:0032259">
    <property type="term" value="P:methylation"/>
    <property type="evidence" value="ECO:0007669"/>
    <property type="project" value="UniProtKB-KW"/>
</dbReference>
<dbReference type="AlphaFoldDB" id="A0A1W2DQ35"/>
<keyword evidence="1" id="KW-0489">Methyltransferase</keyword>
<gene>
    <name evidence="1" type="ORF">SAMN02746065_11968</name>
</gene>
<evidence type="ECO:0000313" key="1">
    <source>
        <dbReference type="EMBL" id="SMC99531.1"/>
    </source>
</evidence>
<sequence length="284" mass="32943">MEYNRIDWNDAWKNEIDLWHEASGKSCKEYWDDKKSAAVYSKRHMEHHQARVEKTLKELPLTPESRVLDIGAGPGNLAIPMAEIVKSVTTVEPSFGMNDIMQERIKDENIINIKSVKKTWEEVDPQKDLCPPYDIVMASMSLGMRDIRAAIEKMNQVCKGSVVLFWHAGTPGWEDMPNQLWPKLFGKQYHGGPKSDILFQVLYQMGIYPEVKVFPNHFHEVFSSMETAMSFYIKRFEKIEPRHRPFLESYLKEKCLKTDQGLVHGFDHIAMKISWQHGGRDNDA</sequence>
<dbReference type="EMBL" id="FWXY01000019">
    <property type="protein sequence ID" value="SMC99531.1"/>
    <property type="molecule type" value="Genomic_DNA"/>
</dbReference>
<proteinExistence type="predicted"/>
<dbReference type="Pfam" id="PF13489">
    <property type="entry name" value="Methyltransf_23"/>
    <property type="match status" value="1"/>
</dbReference>
<dbReference type="Gene3D" id="3.40.50.150">
    <property type="entry name" value="Vaccinia Virus protein VP39"/>
    <property type="match status" value="1"/>
</dbReference>
<dbReference type="STRING" id="1121400.SAMN02746065_11968"/>
<dbReference type="PANTHER" id="PTHR43667">
    <property type="entry name" value="CYCLOPROPANE-FATTY-ACYL-PHOSPHOLIPID SYNTHASE"/>
    <property type="match status" value="1"/>
</dbReference>
<dbReference type="CDD" id="cd02440">
    <property type="entry name" value="AdoMet_MTases"/>
    <property type="match status" value="1"/>
</dbReference>
<keyword evidence="1" id="KW-0808">Transferase</keyword>
<dbReference type="RefSeq" id="WP_170923868.1">
    <property type="nucleotide sequence ID" value="NZ_FWXY01000019.1"/>
</dbReference>
<reference evidence="1 2" key="1">
    <citation type="submission" date="2017-04" db="EMBL/GenBank/DDBJ databases">
        <authorList>
            <person name="Afonso C.L."/>
            <person name="Miller P.J."/>
            <person name="Scott M.A."/>
            <person name="Spackman E."/>
            <person name="Goraichik I."/>
            <person name="Dimitrov K.M."/>
            <person name="Suarez D.L."/>
            <person name="Swayne D.E."/>
        </authorList>
    </citation>
    <scope>NUCLEOTIDE SEQUENCE [LARGE SCALE GENOMIC DNA]</scope>
    <source>
        <strain evidence="1 2">DSM 3385</strain>
    </source>
</reference>
<dbReference type="InterPro" id="IPR029063">
    <property type="entry name" value="SAM-dependent_MTases_sf"/>
</dbReference>
<dbReference type="SUPFAM" id="SSF53335">
    <property type="entry name" value="S-adenosyl-L-methionine-dependent methyltransferases"/>
    <property type="match status" value="1"/>
</dbReference>
<dbReference type="InterPro" id="IPR050723">
    <property type="entry name" value="CFA/CMAS"/>
</dbReference>
<organism evidence="1 2">
    <name type="scientific">Desulfocicer vacuolatum DSM 3385</name>
    <dbReference type="NCBI Taxonomy" id="1121400"/>
    <lineage>
        <taxon>Bacteria</taxon>
        <taxon>Pseudomonadati</taxon>
        <taxon>Thermodesulfobacteriota</taxon>
        <taxon>Desulfobacteria</taxon>
        <taxon>Desulfobacterales</taxon>
        <taxon>Desulfobacteraceae</taxon>
        <taxon>Desulfocicer</taxon>
    </lineage>
</organism>
<accession>A0A1W2DQ35</accession>
<evidence type="ECO:0000313" key="2">
    <source>
        <dbReference type="Proteomes" id="UP000192418"/>
    </source>
</evidence>
<dbReference type="PANTHER" id="PTHR43667:SF2">
    <property type="entry name" value="FATTY ACID C-METHYL TRANSFERASE"/>
    <property type="match status" value="1"/>
</dbReference>
<name>A0A1W2DQ35_9BACT</name>
<dbReference type="Proteomes" id="UP000192418">
    <property type="component" value="Unassembled WGS sequence"/>
</dbReference>
<dbReference type="GO" id="GO:0008168">
    <property type="term" value="F:methyltransferase activity"/>
    <property type="evidence" value="ECO:0007669"/>
    <property type="project" value="UniProtKB-KW"/>
</dbReference>
<keyword evidence="2" id="KW-1185">Reference proteome</keyword>